<keyword evidence="1" id="KW-0472">Membrane</keyword>
<reference evidence="3 4" key="1">
    <citation type="submission" date="2018-01" db="EMBL/GenBank/DDBJ databases">
        <title>Whole genome sequencing of Histamine producing bacteria.</title>
        <authorList>
            <person name="Butler K."/>
        </authorList>
    </citation>
    <scope>NUCLEOTIDE SEQUENCE [LARGE SCALE GENOMIC DNA]</scope>
    <source>
        <strain evidence="3 4">FS-7.2</strain>
    </source>
</reference>
<gene>
    <name evidence="3" type="ORF">C9J27_03440</name>
</gene>
<dbReference type="EMBL" id="PYNF01000002">
    <property type="protein sequence ID" value="PSV01085.1"/>
    <property type="molecule type" value="Genomic_DNA"/>
</dbReference>
<evidence type="ECO:0000313" key="4">
    <source>
        <dbReference type="Proteomes" id="UP000241426"/>
    </source>
</evidence>
<keyword evidence="1" id="KW-1133">Transmembrane helix</keyword>
<sequence>MKNLKNKLITSLFSAAIMMSSSSVFAAGTIKDAKTFNTQIIGQIMSFGGVMAVLAFMLGAWAVFKCITTFLNHADDPRQNPLKNCAYYFVAAGLGFGYSLSSSLFSGTLWGDTESTMSGQSENVFKVEGVK</sequence>
<evidence type="ECO:0000256" key="1">
    <source>
        <dbReference type="SAM" id="Phobius"/>
    </source>
</evidence>
<accession>A0A2T3KMW0</accession>
<comment type="caution">
    <text evidence="3">The sequence shown here is derived from an EMBL/GenBank/DDBJ whole genome shotgun (WGS) entry which is preliminary data.</text>
</comment>
<feature type="signal peptide" evidence="2">
    <location>
        <begin position="1"/>
        <end position="26"/>
    </location>
</feature>
<feature type="chain" id="PRO_5015449942" evidence="2">
    <location>
        <begin position="27"/>
        <end position="131"/>
    </location>
</feature>
<feature type="transmembrane region" description="Helical" evidence="1">
    <location>
        <begin position="85"/>
        <end position="105"/>
    </location>
</feature>
<dbReference type="Proteomes" id="UP000241426">
    <property type="component" value="Unassembled WGS sequence"/>
</dbReference>
<keyword evidence="2" id="KW-0732">Signal</keyword>
<evidence type="ECO:0000313" key="3">
    <source>
        <dbReference type="EMBL" id="PSV01085.1"/>
    </source>
</evidence>
<proteinExistence type="predicted"/>
<dbReference type="RefSeq" id="WP_107288812.1">
    <property type="nucleotide sequence ID" value="NZ_PYNF01000002.1"/>
</dbReference>
<organism evidence="3 4">
    <name type="scientific">Photobacterium kishitanii</name>
    <dbReference type="NCBI Taxonomy" id="318456"/>
    <lineage>
        <taxon>Bacteria</taxon>
        <taxon>Pseudomonadati</taxon>
        <taxon>Pseudomonadota</taxon>
        <taxon>Gammaproteobacteria</taxon>
        <taxon>Vibrionales</taxon>
        <taxon>Vibrionaceae</taxon>
        <taxon>Photobacterium</taxon>
    </lineage>
</organism>
<protein>
    <submittedName>
        <fullName evidence="3">Uncharacterized protein</fullName>
    </submittedName>
</protein>
<dbReference type="AlphaFoldDB" id="A0A2T3KMW0"/>
<name>A0A2T3KMW0_9GAMM</name>
<keyword evidence="1" id="KW-0812">Transmembrane</keyword>
<evidence type="ECO:0000256" key="2">
    <source>
        <dbReference type="SAM" id="SignalP"/>
    </source>
</evidence>
<feature type="transmembrane region" description="Helical" evidence="1">
    <location>
        <begin position="42"/>
        <end position="64"/>
    </location>
</feature>